<evidence type="ECO:0000313" key="1">
    <source>
        <dbReference type="EMBL" id="KAG0418028.1"/>
    </source>
</evidence>
<protein>
    <submittedName>
        <fullName evidence="1">Uncharacterized protein</fullName>
    </submittedName>
</protein>
<dbReference type="Proteomes" id="UP000805193">
    <property type="component" value="Unassembled WGS sequence"/>
</dbReference>
<accession>A0AC60PDQ1</accession>
<dbReference type="EMBL" id="JABSTQ010010776">
    <property type="protein sequence ID" value="KAG0418028.1"/>
    <property type="molecule type" value="Genomic_DNA"/>
</dbReference>
<proteinExistence type="predicted"/>
<evidence type="ECO:0000313" key="2">
    <source>
        <dbReference type="Proteomes" id="UP000805193"/>
    </source>
</evidence>
<gene>
    <name evidence="1" type="ORF">HPB47_005177</name>
</gene>
<reference evidence="1 2" key="1">
    <citation type="journal article" date="2020" name="Cell">
        <title>Large-Scale Comparative Analyses of Tick Genomes Elucidate Their Genetic Diversity and Vector Capacities.</title>
        <authorList>
            <consortium name="Tick Genome and Microbiome Consortium (TIGMIC)"/>
            <person name="Jia N."/>
            <person name="Wang J."/>
            <person name="Shi W."/>
            <person name="Du L."/>
            <person name="Sun Y."/>
            <person name="Zhan W."/>
            <person name="Jiang J.F."/>
            <person name="Wang Q."/>
            <person name="Zhang B."/>
            <person name="Ji P."/>
            <person name="Bell-Sakyi L."/>
            <person name="Cui X.M."/>
            <person name="Yuan T.T."/>
            <person name="Jiang B.G."/>
            <person name="Yang W.F."/>
            <person name="Lam T.T."/>
            <person name="Chang Q.C."/>
            <person name="Ding S.J."/>
            <person name="Wang X.J."/>
            <person name="Zhu J.G."/>
            <person name="Ruan X.D."/>
            <person name="Zhao L."/>
            <person name="Wei J.T."/>
            <person name="Ye R.Z."/>
            <person name="Que T.C."/>
            <person name="Du C.H."/>
            <person name="Zhou Y.H."/>
            <person name="Cheng J.X."/>
            <person name="Dai P.F."/>
            <person name="Guo W.B."/>
            <person name="Han X.H."/>
            <person name="Huang E.J."/>
            <person name="Li L.F."/>
            <person name="Wei W."/>
            <person name="Gao Y.C."/>
            <person name="Liu J.Z."/>
            <person name="Shao H.Z."/>
            <person name="Wang X."/>
            <person name="Wang C.C."/>
            <person name="Yang T.C."/>
            <person name="Huo Q.B."/>
            <person name="Li W."/>
            <person name="Chen H.Y."/>
            <person name="Chen S.E."/>
            <person name="Zhou L.G."/>
            <person name="Ni X.B."/>
            <person name="Tian J.H."/>
            <person name="Sheng Y."/>
            <person name="Liu T."/>
            <person name="Pan Y.S."/>
            <person name="Xia L.Y."/>
            <person name="Li J."/>
            <person name="Zhao F."/>
            <person name="Cao W.C."/>
        </authorList>
    </citation>
    <scope>NUCLEOTIDE SEQUENCE [LARGE SCALE GENOMIC DNA]</scope>
    <source>
        <strain evidence="1">Iper-2018</strain>
    </source>
</reference>
<name>A0AC60PDQ1_IXOPE</name>
<keyword evidence="2" id="KW-1185">Reference proteome</keyword>
<sequence length="1560" mass="173586">MVSDGSKWRVLRSVALIVAGALVPLWGFGFLKSAPSQGARAPAAFGAADTELSWNSQSPDLTPCFQETAMLWAPCVLLWVVMPFELSSYKMSRFKTLPWTFLNLLKVVLLCVLVLISAVEVTHAMLLYGEGAMVFPVDYYSPLLRLATFILALVLVITGRRQGIHTSGSLFLFWLLMSLTGGVRYRSLIMQVFDEEQDTISDPHIGFRFTTVVLYFPIFLGQFFLSCFADKLPPEDAKAAMKISPEAKASFLSRILFWWFNGMAILGFIRPLQMYHMWNLDKPNKTEYIVENFDYHFNKEKQKRGAVPKKKPDADGRRPIVSMVGIMTPLLRTFWAELTLVAFIKFFASVLTFVNPMILDLLIAFVNSNDPQWHGLLFAFTMFFSSMVESFLNSQYEYRIFVVSMRMRSAMISAIYRKALALSSVARGKFTTGEIVNLMSVDTQRIMDYMQVFNLLWVTPLQIGIAIFLLWGQLGVATMGGLAVMILLLPINGVVTAYIRKYQVRLMKQKDRRIKLMNEILGGIKVLKLYAWEKSFQARVQEIRDQEMSSLKVQAYLSAAVIFAFTSAPFLVALASFAVYILMDPTNILDANKAFVSLSLFNILRVPMAFLPMLITFTAMFLVSLNRINKYLRSDELDPNAVEHSTKEEDPLVIKDASFAWSKDSNAALEDLNIRIPKGTLAAVVGAVGTGKSSMLSAFLGDMVKLKGTVNINGSIAYCPQQAWILNASVKTNILFGQPYDSERYEQVIEACALKPDLAILPGGDDTEVGEKGINLSGGQKQRISLARAVYSGSEIYFFDDPLSAVDSHVGKHIFDKVIGPKGLLRKKTRILVTHRLSVLPQVDSVLVLIGGKISDVGTYEELLARGGAFSDFLVQFLREGEETEGVSDEDLQLLGEIVAQAGAPSELLRQYSRLSTNESDSCASDSERRARRRRTSSGRSLAERTSQGKGTAEQVKPFSAPGARLTEEESAQVGSVKWWVYIAYIKAMGLWMTGITLAAYIVSHIFNIMGSIWLSLWSNDALDPVLAVDPAQRDLRLGMYGVYGTVETIFVLVASISLNLGALRGSKILHEGMLHRVLRAPMSFFDTTPMGRVLNRFSKDVDTADVTLRFNLRMLMMQFFRTIVSLILISMENPIFLAAVVPLLIIYYFVQARLSLWKFYIATSRQLKRLESISRSPIYVHFSETVTGSSSIRAYGAGDRFIARSNELTDSNNTSYYPSLAASRWLAIRLEFLGYSIVFLAALLAVMTRETLSPGLAGLSVSYALTITSTLNMLVRATSDTETNLVAVERCIEYTMTPQEAAWDKSDCKPDASWPVAGRVVFENFSTRYREDLDLVLKGITCDLSPGEKVGVVGRTGAGKSSLTLSLFRLIEAAGGCICIDGIDISALGLYDLRSKLTIIPQDPVLFSGTLRSNLDPFDSLSDEEIWKALEHAHLKDFVASLDKGLVHNITEGGDNISVGQRQLVCLARALLRKSRVLILDEATAAVDMETDDLIQATIRNEFADCTILTIAHRLNTVMDYDRVMVLDRGHIVECASPRDLLKDDTSVFYSLAKDANLV</sequence>
<organism evidence="1 2">
    <name type="scientific">Ixodes persulcatus</name>
    <name type="common">Taiga tick</name>
    <dbReference type="NCBI Taxonomy" id="34615"/>
    <lineage>
        <taxon>Eukaryota</taxon>
        <taxon>Metazoa</taxon>
        <taxon>Ecdysozoa</taxon>
        <taxon>Arthropoda</taxon>
        <taxon>Chelicerata</taxon>
        <taxon>Arachnida</taxon>
        <taxon>Acari</taxon>
        <taxon>Parasitiformes</taxon>
        <taxon>Ixodida</taxon>
        <taxon>Ixodoidea</taxon>
        <taxon>Ixodidae</taxon>
        <taxon>Ixodinae</taxon>
        <taxon>Ixodes</taxon>
    </lineage>
</organism>
<comment type="caution">
    <text evidence="1">The sequence shown here is derived from an EMBL/GenBank/DDBJ whole genome shotgun (WGS) entry which is preliminary data.</text>
</comment>